<feature type="transmembrane region" description="Helical" evidence="1">
    <location>
        <begin position="250"/>
        <end position="269"/>
    </location>
</feature>
<dbReference type="OrthoDB" id="9783707at2"/>
<reference evidence="4" key="1">
    <citation type="journal article" date="2017" name="Environ. Microbiol. Rep.">
        <title>Genetic Diversity of Marine Anaerobic Ammonium-Oxidizing Bacteria as Revealed by Genomic and Proteomic Analyses of 'Candidatus Scalindua japonica'.</title>
        <authorList>
            <person name="Oshiki M."/>
            <person name="Mizuto K."/>
            <person name="Kimura Z."/>
            <person name="Kindaichi T."/>
            <person name="Satoh H."/>
            <person name="Okabe S."/>
        </authorList>
    </citation>
    <scope>NUCLEOTIDE SEQUENCE [LARGE SCALE GENOMIC DNA]</scope>
    <source>
        <strain evidence="4">husup-a2</strain>
    </source>
</reference>
<dbReference type="GO" id="GO:0016020">
    <property type="term" value="C:membrane"/>
    <property type="evidence" value="ECO:0007669"/>
    <property type="project" value="InterPro"/>
</dbReference>
<feature type="transmembrane region" description="Helical" evidence="1">
    <location>
        <begin position="61"/>
        <end position="81"/>
    </location>
</feature>
<evidence type="ECO:0000313" key="4">
    <source>
        <dbReference type="Proteomes" id="UP000218542"/>
    </source>
</evidence>
<feature type="transmembrane region" description="Helical" evidence="1">
    <location>
        <begin position="149"/>
        <end position="168"/>
    </location>
</feature>
<feature type="domain" description="EamA" evidence="2">
    <location>
        <begin position="150"/>
        <end position="292"/>
    </location>
</feature>
<dbReference type="InterPro" id="IPR000620">
    <property type="entry name" value="EamA_dom"/>
</dbReference>
<feature type="transmembrane region" description="Helical" evidence="1">
    <location>
        <begin position="6"/>
        <end position="26"/>
    </location>
</feature>
<dbReference type="RefSeq" id="WP_096894671.1">
    <property type="nucleotide sequence ID" value="NZ_BAOS01000021.1"/>
</dbReference>
<evidence type="ECO:0000259" key="2">
    <source>
        <dbReference type="Pfam" id="PF00892"/>
    </source>
</evidence>
<feature type="transmembrane region" description="Helical" evidence="1">
    <location>
        <begin position="180"/>
        <end position="200"/>
    </location>
</feature>
<keyword evidence="1" id="KW-0812">Transmembrane</keyword>
<proteinExistence type="predicted"/>
<dbReference type="AlphaFoldDB" id="A0A286TZI0"/>
<sequence>MDLWFIYAISSAVFSGLHTFIQKIAVERGHSTLLVNMWSTVVSSVLAFTVSWIFFSFDGLWKIGLFLGFINGLTHIIGSIFRMDALKYIDTAIMFPLYKTAGPIFTLVIGIIIFAEKFTVAEWVGITLGITVPLLLLHKSEKLRQKYLWKGVVFLLIASFFTAVAAGISKYGTGIFETVFLFVAVSHTFGSISGWGIYELQKSNTHRNGKLFKYRHIDKDMLSISFLAGITQFAGFSAMMLAFVGGSLGIVYAIQSLYILIPIILSIIIYKEHWNMRKIIAIILSIVALAFLR</sequence>
<keyword evidence="1" id="KW-1133">Transmembrane helix</keyword>
<dbReference type="EMBL" id="BAOS01000021">
    <property type="protein sequence ID" value="GAX61276.1"/>
    <property type="molecule type" value="Genomic_DNA"/>
</dbReference>
<dbReference type="Pfam" id="PF00892">
    <property type="entry name" value="EamA"/>
    <property type="match status" value="2"/>
</dbReference>
<dbReference type="Gene3D" id="1.10.3730.20">
    <property type="match status" value="1"/>
</dbReference>
<keyword evidence="4" id="KW-1185">Reference proteome</keyword>
<evidence type="ECO:0000256" key="1">
    <source>
        <dbReference type="SAM" id="Phobius"/>
    </source>
</evidence>
<accession>A0A286TZI0</accession>
<keyword evidence="1" id="KW-0472">Membrane</keyword>
<feature type="transmembrane region" description="Helical" evidence="1">
    <location>
        <begin position="221"/>
        <end position="244"/>
    </location>
</feature>
<protein>
    <submittedName>
        <fullName evidence="3">Permease of the drug/metabolite transporter DMT superfamily</fullName>
    </submittedName>
</protein>
<feature type="transmembrane region" description="Helical" evidence="1">
    <location>
        <begin position="93"/>
        <end position="114"/>
    </location>
</feature>
<feature type="transmembrane region" description="Helical" evidence="1">
    <location>
        <begin position="120"/>
        <end position="137"/>
    </location>
</feature>
<feature type="transmembrane region" description="Helical" evidence="1">
    <location>
        <begin position="33"/>
        <end position="55"/>
    </location>
</feature>
<dbReference type="SUPFAM" id="SSF103481">
    <property type="entry name" value="Multidrug resistance efflux transporter EmrE"/>
    <property type="match status" value="2"/>
</dbReference>
<dbReference type="InterPro" id="IPR037185">
    <property type="entry name" value="EmrE-like"/>
</dbReference>
<organism evidence="3 4">
    <name type="scientific">Candidatus Scalindua japonica</name>
    <dbReference type="NCBI Taxonomy" id="1284222"/>
    <lineage>
        <taxon>Bacteria</taxon>
        <taxon>Pseudomonadati</taxon>
        <taxon>Planctomycetota</taxon>
        <taxon>Candidatus Brocadiia</taxon>
        <taxon>Candidatus Brocadiales</taxon>
        <taxon>Candidatus Scalinduaceae</taxon>
        <taxon>Candidatus Scalindua</taxon>
    </lineage>
</organism>
<feature type="domain" description="EamA" evidence="2">
    <location>
        <begin position="4"/>
        <end position="131"/>
    </location>
</feature>
<evidence type="ECO:0000313" key="3">
    <source>
        <dbReference type="EMBL" id="GAX61276.1"/>
    </source>
</evidence>
<dbReference type="Proteomes" id="UP000218542">
    <property type="component" value="Unassembled WGS sequence"/>
</dbReference>
<name>A0A286TZI0_9BACT</name>
<comment type="caution">
    <text evidence="3">The sequence shown here is derived from an EMBL/GenBank/DDBJ whole genome shotgun (WGS) entry which is preliminary data.</text>
</comment>
<gene>
    <name evidence="3" type="ORF">SCALIN_C21_0003</name>
</gene>